<dbReference type="Proteomes" id="UP000789860">
    <property type="component" value="Unassembled WGS sequence"/>
</dbReference>
<accession>A0ACA9P3A9</accession>
<gene>
    <name evidence="1" type="ORF">SCALOS_LOCUS9917</name>
</gene>
<proteinExistence type="predicted"/>
<sequence>MSLSRFEQIVFCYTLMIVYELKAPNLINQIYSVQSFINVFNLLLLILLIIVLRPVGPSENDRCNFFEWAKGNKNA</sequence>
<name>A0ACA9P3A9_9GLOM</name>
<evidence type="ECO:0000313" key="2">
    <source>
        <dbReference type="Proteomes" id="UP000789860"/>
    </source>
</evidence>
<comment type="caution">
    <text evidence="1">The sequence shown here is derived from an EMBL/GenBank/DDBJ whole genome shotgun (WGS) entry which is preliminary data.</text>
</comment>
<feature type="non-terminal residue" evidence="1">
    <location>
        <position position="75"/>
    </location>
</feature>
<keyword evidence="2" id="KW-1185">Reference proteome</keyword>
<dbReference type="EMBL" id="CAJVPM010033777">
    <property type="protein sequence ID" value="CAG8686251.1"/>
    <property type="molecule type" value="Genomic_DNA"/>
</dbReference>
<reference evidence="1" key="1">
    <citation type="submission" date="2021-06" db="EMBL/GenBank/DDBJ databases">
        <authorList>
            <person name="Kallberg Y."/>
            <person name="Tangrot J."/>
            <person name="Rosling A."/>
        </authorList>
    </citation>
    <scope>NUCLEOTIDE SEQUENCE</scope>
    <source>
        <strain evidence="1">AU212A</strain>
    </source>
</reference>
<organism evidence="1 2">
    <name type="scientific">Scutellospora calospora</name>
    <dbReference type="NCBI Taxonomy" id="85575"/>
    <lineage>
        <taxon>Eukaryota</taxon>
        <taxon>Fungi</taxon>
        <taxon>Fungi incertae sedis</taxon>
        <taxon>Mucoromycota</taxon>
        <taxon>Glomeromycotina</taxon>
        <taxon>Glomeromycetes</taxon>
        <taxon>Diversisporales</taxon>
        <taxon>Gigasporaceae</taxon>
        <taxon>Scutellospora</taxon>
    </lineage>
</organism>
<evidence type="ECO:0000313" key="1">
    <source>
        <dbReference type="EMBL" id="CAG8686251.1"/>
    </source>
</evidence>
<protein>
    <submittedName>
        <fullName evidence="1">1227_t:CDS:1</fullName>
    </submittedName>
</protein>